<dbReference type="GO" id="GO:0005975">
    <property type="term" value="P:carbohydrate metabolic process"/>
    <property type="evidence" value="ECO:0007669"/>
    <property type="project" value="InterPro"/>
</dbReference>
<feature type="domain" description="Glycosyl hydrolase family 95 N-terminal" evidence="1">
    <location>
        <begin position="3"/>
        <end position="252"/>
    </location>
</feature>
<dbReference type="FunFam" id="1.50.10.10:FF:000028">
    <property type="entry name" value="Alpha-L-fucosidase 2"/>
    <property type="match status" value="1"/>
</dbReference>
<dbReference type="Proteomes" id="UP000517523">
    <property type="component" value="Unassembled WGS sequence"/>
</dbReference>
<dbReference type="Pfam" id="PF14498">
    <property type="entry name" value="Glyco_hyd_65N_2"/>
    <property type="match status" value="1"/>
</dbReference>
<gene>
    <name evidence="4" type="ORF">FHS19_001325</name>
</gene>
<feature type="domain" description="Alpha fucosidase A-like C-terminal" evidence="2">
    <location>
        <begin position="698"/>
        <end position="791"/>
    </location>
</feature>
<dbReference type="GO" id="GO:0004560">
    <property type="term" value="F:alpha-L-fucosidase activity"/>
    <property type="evidence" value="ECO:0007669"/>
    <property type="project" value="UniProtKB-EC"/>
</dbReference>
<dbReference type="PANTHER" id="PTHR31084">
    <property type="entry name" value="ALPHA-L-FUCOSIDASE 2"/>
    <property type="match status" value="1"/>
</dbReference>
<protein>
    <submittedName>
        <fullName evidence="4">Alpha-L-fucosidase 2</fullName>
        <ecNumber evidence="4">3.2.1.51</ecNumber>
    </submittedName>
</protein>
<dbReference type="InterPro" id="IPR027414">
    <property type="entry name" value="GH95_N_dom"/>
</dbReference>
<dbReference type="Gene3D" id="1.50.10.10">
    <property type="match status" value="1"/>
</dbReference>
<dbReference type="AlphaFoldDB" id="A0A839TJ21"/>
<evidence type="ECO:0000259" key="1">
    <source>
        <dbReference type="Pfam" id="PF14498"/>
    </source>
</evidence>
<evidence type="ECO:0000313" key="4">
    <source>
        <dbReference type="EMBL" id="MBB3126671.1"/>
    </source>
</evidence>
<dbReference type="Gene3D" id="2.60.40.1180">
    <property type="entry name" value="Golgi alpha-mannosidase II"/>
    <property type="match status" value="1"/>
</dbReference>
<dbReference type="InterPro" id="IPR008928">
    <property type="entry name" value="6-hairpin_glycosidase_sf"/>
</dbReference>
<keyword evidence="4" id="KW-0326">Glycosidase</keyword>
<organism evidence="4 5">
    <name type="scientific">Paenibacillus rhizosphaerae</name>
    <dbReference type="NCBI Taxonomy" id="297318"/>
    <lineage>
        <taxon>Bacteria</taxon>
        <taxon>Bacillati</taxon>
        <taxon>Bacillota</taxon>
        <taxon>Bacilli</taxon>
        <taxon>Bacillales</taxon>
        <taxon>Paenibacillaceae</taxon>
        <taxon>Paenibacillus</taxon>
    </lineage>
</organism>
<dbReference type="InterPro" id="IPR054363">
    <property type="entry name" value="GH95_cat"/>
</dbReference>
<reference evidence="4 5" key="1">
    <citation type="submission" date="2020-08" db="EMBL/GenBank/DDBJ databases">
        <title>Genomic Encyclopedia of Type Strains, Phase III (KMG-III): the genomes of soil and plant-associated and newly described type strains.</title>
        <authorList>
            <person name="Whitman W."/>
        </authorList>
    </citation>
    <scope>NUCLEOTIDE SEQUENCE [LARGE SCALE GENOMIC DNA]</scope>
    <source>
        <strain evidence="4 5">CECT 5831</strain>
    </source>
</reference>
<dbReference type="Pfam" id="PF22124">
    <property type="entry name" value="Glyco_hydro_95_cat"/>
    <property type="match status" value="1"/>
</dbReference>
<dbReference type="InterPro" id="IPR013780">
    <property type="entry name" value="Glyco_hydro_b"/>
</dbReference>
<evidence type="ECO:0000259" key="3">
    <source>
        <dbReference type="Pfam" id="PF22124"/>
    </source>
</evidence>
<feature type="domain" description="Glycosyl hydrolase family 95 catalytic" evidence="3">
    <location>
        <begin position="281"/>
        <end position="696"/>
    </location>
</feature>
<dbReference type="PANTHER" id="PTHR31084:SF0">
    <property type="entry name" value="ALPHA-L-FUCOSIDASE 2"/>
    <property type="match status" value="1"/>
</dbReference>
<dbReference type="InterPro" id="IPR016518">
    <property type="entry name" value="Alpha-L-fucosidase"/>
</dbReference>
<dbReference type="InterPro" id="IPR049053">
    <property type="entry name" value="AFCA-like_C"/>
</dbReference>
<dbReference type="EC" id="3.2.1.51" evidence="4"/>
<comment type="caution">
    <text evidence="4">The sequence shown here is derived from an EMBL/GenBank/DDBJ whole genome shotgun (WGS) entry which is preliminary data.</text>
</comment>
<dbReference type="SUPFAM" id="SSF48208">
    <property type="entry name" value="Six-hairpin glycosidases"/>
    <property type="match status" value="1"/>
</dbReference>
<keyword evidence="4" id="KW-0378">Hydrolase</keyword>
<evidence type="ECO:0000259" key="2">
    <source>
        <dbReference type="Pfam" id="PF21307"/>
    </source>
</evidence>
<dbReference type="Gene3D" id="2.70.98.50">
    <property type="entry name" value="putative glycoside hydrolase family protein from bacillus halodurans"/>
    <property type="match status" value="1"/>
</dbReference>
<dbReference type="RefSeq" id="WP_183580255.1">
    <property type="nucleotide sequence ID" value="NZ_JACHXJ010000001.1"/>
</dbReference>
<name>A0A839TJ21_9BACL</name>
<accession>A0A839TJ21</accession>
<dbReference type="InterPro" id="IPR012341">
    <property type="entry name" value="6hp_glycosidase-like_sf"/>
</dbReference>
<proteinExistence type="predicted"/>
<dbReference type="EMBL" id="JACHXJ010000001">
    <property type="protein sequence ID" value="MBB3126671.1"/>
    <property type="molecule type" value="Genomic_DNA"/>
</dbReference>
<dbReference type="Pfam" id="PF21307">
    <property type="entry name" value="Glyco_hydro_95_C"/>
    <property type="match status" value="1"/>
</dbReference>
<dbReference type="PIRSF" id="PIRSF007663">
    <property type="entry name" value="UCP007663"/>
    <property type="match status" value="1"/>
</dbReference>
<sequence length="802" mass="89455">MKLQYDKPATVWTEALPIGNGRIGAMVFGGVAEERLQLNEDTLWSGYPRDTNNPEALEVLPRVRELIRSGQYEEADRAAKGMMGAYSQSYLPLGDLQIELEHDGEVPFSGYKRELDLAQGISRVEYTVRGVVYTREMFISHPDQVLVVRLTSSEAGKLNFRAALSSPLRSVTEAESGVLVLRGTAPEHVWPNYYRSDDPIIYGDPDTTEAVHFQGRLAAVTEGGSAAVSESGIRVQGATAATLYFSAATNFNGFDKLPGSQGKDEKRAAKDDLDSAVQGNYEAQRQTHIADHRSLFDRVQLSLGLSKAGEERSTEDRIVRYGADDPGLVELLFHYGRYLMIASSRPGTQPANLQGIWNQEMRPPWSSNWTLNINAEMNYWPAETANLAELHEPLLRFIGDLSQSGVKTAQTHYGARGWTAHHNSDIWAMSNPVGDFGHGDPVWCMWPMGGVWLCQHLWEHFAFSRDEKYLREHAYPVMKEAALFCLDWLHDDGSGRLITSPSTSPEHKFRTPAGGLAAVSEASTMDLMLIWDLLTNLIEASETLEEDEALRQEWQDARERLLPLQVGKYGQLQEWSKDFEDEDVHHRHASHMFGVYPGRQLTKQMTPDLFEAARRSLERRGDDGTGWSLGWKVALWARFGEGDRSLALLSNLLRLVREDEPDNYHHGGVYANLFDAHPPFQIDGNFAATAGIAEMLLQSHQGYLEFLPALPASWPNGFVKGLRARGGFEVSLDWKEGRIADAEIVSHAGSALTIYSPYAPTISADEGNIPVQRTGENLYSFQTTAGTTYRLVPEPSVQQGRL</sequence>
<evidence type="ECO:0000313" key="5">
    <source>
        <dbReference type="Proteomes" id="UP000517523"/>
    </source>
</evidence>